<dbReference type="GO" id="GO:0008234">
    <property type="term" value="F:cysteine-type peptidase activity"/>
    <property type="evidence" value="ECO:0007669"/>
    <property type="project" value="InterPro"/>
</dbReference>
<keyword evidence="3" id="KW-0378">Hydrolase</keyword>
<dbReference type="SUPFAM" id="SSF54001">
    <property type="entry name" value="Cysteine proteinases"/>
    <property type="match status" value="1"/>
</dbReference>
<feature type="region of interest" description="Disordered" evidence="4">
    <location>
        <begin position="296"/>
        <end position="331"/>
    </location>
</feature>
<keyword evidence="2" id="KW-0645">Protease</keyword>
<comment type="similarity">
    <text evidence="1">Belongs to the peptidase C48 family.</text>
</comment>
<reference evidence="6" key="1">
    <citation type="submission" date="2019-12" db="EMBL/GenBank/DDBJ databases">
        <title>Genome sequencing and annotation of Brassica cretica.</title>
        <authorList>
            <person name="Studholme D.J."/>
            <person name="Sarris P.F."/>
        </authorList>
    </citation>
    <scope>NUCLEOTIDE SEQUENCE</scope>
    <source>
        <strain evidence="6">PFS-001/15</strain>
        <tissue evidence="6">Leaf</tissue>
    </source>
</reference>
<gene>
    <name evidence="6" type="ORF">F2Q68_00016283</name>
</gene>
<sequence length="672" mass="76254">MKFGWASRLVHYILCFQLECKKKYELWSLVGYLAIYAGFIEAPRTSSPTRASLARLVMDLDAFEDYSWGRVVFKFLMESVKGVDLTKTYAIEGFVQVLQVWVYNFLPEFGAGFGRPIEGFPTPPLLAFLGGKGKRRLQTNNFTVKDYSEMFPRWDGDLEDEKADNIVKAMFSSSWAWEQSHWPLVGTKLWTNVKVEIHLMKTKAGQMVRSKKAVSPYRTESEAKSRKKARESPGLDTETMKAEIVRWLTGLTSNMVEGLSRCDNTLKTQSRMIEGLTAKMGAVEKIVREGWKEDLTKAGSSTDVPEANKSNGHKAKEDKAEESKAAETSPKPNIMTTRAKARDTQVTVSENENGGISVVVVDEEQSSIDYGSVKKLKQVGKLKAARIVARAKSERQRRLAATQHSPFDGNSTAKVIIPNQPKRGQGYNPFAGVDRRKLSVLLDWVKLDPLRYTKHPKRFRSDRICMVDAVFTQMWTKKYSEFLASPANPDGSGKLIPPGALDYYTGEEPAYCRSNKTWVLEIDDIYVPLFVKNDHWVACWISIPRRHIVIWDSDVAYAKDAEIAKTVKPIAHMLPYMLHTLSTGEERELYTIDFTHEQISKFRVPQNKQSGDCEVYCLKYIECHALGMPFPPHELCDKKIKIIRSQMATGIFDATSINGIEKRLYKHLGVYD</sequence>
<evidence type="ECO:0000313" key="7">
    <source>
        <dbReference type="Proteomes" id="UP000712281"/>
    </source>
</evidence>
<proteinExistence type="inferred from homology"/>
<dbReference type="GO" id="GO:0006508">
    <property type="term" value="P:proteolysis"/>
    <property type="evidence" value="ECO:0007669"/>
    <property type="project" value="UniProtKB-KW"/>
</dbReference>
<feature type="region of interest" description="Disordered" evidence="4">
    <location>
        <begin position="210"/>
        <end position="236"/>
    </location>
</feature>
<evidence type="ECO:0000313" key="6">
    <source>
        <dbReference type="EMBL" id="KAF2556101.1"/>
    </source>
</evidence>
<organism evidence="6 7">
    <name type="scientific">Brassica cretica</name>
    <name type="common">Mustard</name>
    <dbReference type="NCBI Taxonomy" id="69181"/>
    <lineage>
        <taxon>Eukaryota</taxon>
        <taxon>Viridiplantae</taxon>
        <taxon>Streptophyta</taxon>
        <taxon>Embryophyta</taxon>
        <taxon>Tracheophyta</taxon>
        <taxon>Spermatophyta</taxon>
        <taxon>Magnoliopsida</taxon>
        <taxon>eudicotyledons</taxon>
        <taxon>Gunneridae</taxon>
        <taxon>Pentapetalae</taxon>
        <taxon>rosids</taxon>
        <taxon>malvids</taxon>
        <taxon>Brassicales</taxon>
        <taxon>Brassicaceae</taxon>
        <taxon>Brassiceae</taxon>
        <taxon>Brassica</taxon>
    </lineage>
</organism>
<evidence type="ECO:0000256" key="3">
    <source>
        <dbReference type="ARBA" id="ARBA00022801"/>
    </source>
</evidence>
<dbReference type="EMBL" id="QGKW02001940">
    <property type="protein sequence ID" value="KAF2556101.1"/>
    <property type="molecule type" value="Genomic_DNA"/>
</dbReference>
<evidence type="ECO:0000256" key="2">
    <source>
        <dbReference type="ARBA" id="ARBA00022670"/>
    </source>
</evidence>
<evidence type="ECO:0000256" key="4">
    <source>
        <dbReference type="SAM" id="MobiDB-lite"/>
    </source>
</evidence>
<dbReference type="PANTHER" id="PTHR48449:SF1">
    <property type="entry name" value="DUF1985 DOMAIN-CONTAINING PROTEIN"/>
    <property type="match status" value="1"/>
</dbReference>
<dbReference type="AlphaFoldDB" id="A0A8S9HAG3"/>
<dbReference type="PROSITE" id="PS50600">
    <property type="entry name" value="ULP_PROTEASE"/>
    <property type="match status" value="1"/>
</dbReference>
<feature type="domain" description="Ubiquitin-like protease family profile" evidence="5">
    <location>
        <begin position="415"/>
        <end position="624"/>
    </location>
</feature>
<dbReference type="InterPro" id="IPR038765">
    <property type="entry name" value="Papain-like_cys_pep_sf"/>
</dbReference>
<dbReference type="InterPro" id="IPR003653">
    <property type="entry name" value="Peptidase_C48_C"/>
</dbReference>
<dbReference type="PANTHER" id="PTHR48449">
    <property type="entry name" value="DUF1985 DOMAIN-CONTAINING PROTEIN"/>
    <property type="match status" value="1"/>
</dbReference>
<comment type="caution">
    <text evidence="6">The sequence shown here is derived from an EMBL/GenBank/DDBJ whole genome shotgun (WGS) entry which is preliminary data.</text>
</comment>
<evidence type="ECO:0000256" key="1">
    <source>
        <dbReference type="ARBA" id="ARBA00005234"/>
    </source>
</evidence>
<accession>A0A8S9HAG3</accession>
<protein>
    <recommendedName>
        <fullName evidence="5">Ubiquitin-like protease family profile domain-containing protein</fullName>
    </recommendedName>
</protein>
<name>A0A8S9HAG3_BRACR</name>
<feature type="compositionally biased region" description="Basic and acidic residues" evidence="4">
    <location>
        <begin position="219"/>
        <end position="236"/>
    </location>
</feature>
<feature type="compositionally biased region" description="Polar residues" evidence="4">
    <location>
        <begin position="402"/>
        <end position="413"/>
    </location>
</feature>
<feature type="compositionally biased region" description="Basic and acidic residues" evidence="4">
    <location>
        <begin position="314"/>
        <end position="325"/>
    </location>
</feature>
<evidence type="ECO:0000259" key="5">
    <source>
        <dbReference type="PROSITE" id="PS50600"/>
    </source>
</evidence>
<dbReference type="Pfam" id="PF02902">
    <property type="entry name" value="Peptidase_C48"/>
    <property type="match status" value="1"/>
</dbReference>
<dbReference type="Gene3D" id="3.40.395.10">
    <property type="entry name" value="Adenoviral Proteinase, Chain A"/>
    <property type="match status" value="1"/>
</dbReference>
<feature type="region of interest" description="Disordered" evidence="4">
    <location>
        <begin position="402"/>
        <end position="421"/>
    </location>
</feature>
<dbReference type="Proteomes" id="UP000712281">
    <property type="component" value="Unassembled WGS sequence"/>
</dbReference>